<comment type="caution">
    <text evidence="1">The sequence shown here is derived from an EMBL/GenBank/DDBJ whole genome shotgun (WGS) entry which is preliminary data.</text>
</comment>
<accession>A0A926DHD2</accession>
<evidence type="ECO:0000313" key="1">
    <source>
        <dbReference type="EMBL" id="MBC8538945.1"/>
    </source>
</evidence>
<proteinExistence type="predicted"/>
<sequence>MAANMEIIDARVTQVHINDVRLGWMMVPRQDRQDVLRLIPVWDFYGYNIVENTHTGETEKEEYLGHSQLTVNALDGSIINRITEY</sequence>
<keyword evidence="2" id="KW-1185">Reference proteome</keyword>
<evidence type="ECO:0000313" key="2">
    <source>
        <dbReference type="Proteomes" id="UP000617951"/>
    </source>
</evidence>
<dbReference type="Pfam" id="PF19499">
    <property type="entry name" value="DUF6034"/>
    <property type="match status" value="1"/>
</dbReference>
<dbReference type="InterPro" id="IPR046098">
    <property type="entry name" value="DUF6034"/>
</dbReference>
<dbReference type="AlphaFoldDB" id="A0A926DHD2"/>
<organism evidence="1 2">
    <name type="scientific">Guopingia tenuis</name>
    <dbReference type="NCBI Taxonomy" id="2763656"/>
    <lineage>
        <taxon>Bacteria</taxon>
        <taxon>Bacillati</taxon>
        <taxon>Bacillota</taxon>
        <taxon>Clostridia</taxon>
        <taxon>Christensenellales</taxon>
        <taxon>Christensenellaceae</taxon>
        <taxon>Guopingia</taxon>
    </lineage>
</organism>
<name>A0A926DHD2_9FIRM</name>
<dbReference type="Proteomes" id="UP000617951">
    <property type="component" value="Unassembled WGS sequence"/>
</dbReference>
<gene>
    <name evidence="1" type="ORF">H8693_08365</name>
</gene>
<dbReference type="EMBL" id="JACRSS010000004">
    <property type="protein sequence ID" value="MBC8538945.1"/>
    <property type="molecule type" value="Genomic_DNA"/>
</dbReference>
<protein>
    <submittedName>
        <fullName evidence="1">Uncharacterized protein</fullName>
    </submittedName>
</protein>
<reference evidence="1" key="1">
    <citation type="submission" date="2020-08" db="EMBL/GenBank/DDBJ databases">
        <title>Genome public.</title>
        <authorList>
            <person name="Liu C."/>
            <person name="Sun Q."/>
        </authorList>
    </citation>
    <scope>NUCLEOTIDE SEQUENCE</scope>
    <source>
        <strain evidence="1">NSJ-63</strain>
    </source>
</reference>